<keyword evidence="1" id="KW-0812">Transmembrane</keyword>
<reference evidence="2" key="2">
    <citation type="submission" date="2021-01" db="EMBL/GenBank/DDBJ databases">
        <authorList>
            <person name="Kang M."/>
        </authorList>
    </citation>
    <scope>NUCLEOTIDE SEQUENCE</scope>
    <source>
        <strain evidence="2">KACC 17527</strain>
    </source>
</reference>
<dbReference type="AlphaFoldDB" id="A0A934WPG6"/>
<dbReference type="SUPFAM" id="SSF54523">
    <property type="entry name" value="Pili subunits"/>
    <property type="match status" value="1"/>
</dbReference>
<dbReference type="RefSeq" id="WP_201175825.1">
    <property type="nucleotide sequence ID" value="NZ_JAEPWM010000010.1"/>
</dbReference>
<keyword evidence="1" id="KW-0472">Membrane</keyword>
<sequence length="144" mass="15285">MNPTHRRRSAARGFTLIEAMVTLAILAIVAAIAMPSYTRHVVRASRQDAQAQLSELAALQEKIYLNSSTYTASVTTAYNGRSDGGLGVTSGKTQDGMYTLSITPTTPGQTYTLTATPVAGKRQASDGTISLSSTGVRLWGSQSW</sequence>
<keyword evidence="1" id="KW-1133">Transmembrane helix</keyword>
<dbReference type="InterPro" id="IPR045584">
    <property type="entry name" value="Pilin-like"/>
</dbReference>
<keyword evidence="3" id="KW-1185">Reference proteome</keyword>
<name>A0A934WPG6_9BURK</name>
<dbReference type="InterPro" id="IPR031982">
    <property type="entry name" value="PilE-like"/>
</dbReference>
<protein>
    <submittedName>
        <fullName evidence="2">Prepilin-type N-terminal cleavage/methylation domain-containing protein</fullName>
    </submittedName>
</protein>
<accession>A0A934WPG6</accession>
<comment type="caution">
    <text evidence="2">The sequence shown here is derived from an EMBL/GenBank/DDBJ whole genome shotgun (WGS) entry which is preliminary data.</text>
</comment>
<evidence type="ECO:0000313" key="3">
    <source>
        <dbReference type="Proteomes" id="UP000630528"/>
    </source>
</evidence>
<gene>
    <name evidence="2" type="ORF">JJB11_20375</name>
</gene>
<proteinExistence type="predicted"/>
<dbReference type="PROSITE" id="PS00409">
    <property type="entry name" value="PROKAR_NTER_METHYL"/>
    <property type="match status" value="1"/>
</dbReference>
<reference evidence="2" key="1">
    <citation type="journal article" date="2012" name="J. Microbiol. Biotechnol.">
        <title>Ramlibacter ginsenosidimutans sp. nov., with ginsenoside-converting activity.</title>
        <authorList>
            <person name="Wang L."/>
            <person name="An D.S."/>
            <person name="Kim S.G."/>
            <person name="Jin F.X."/>
            <person name="Kim S.C."/>
            <person name="Lee S.T."/>
            <person name="Im W.T."/>
        </authorList>
    </citation>
    <scope>NUCLEOTIDE SEQUENCE</scope>
    <source>
        <strain evidence="2">KACC 17527</strain>
    </source>
</reference>
<dbReference type="NCBIfam" id="TIGR02532">
    <property type="entry name" value="IV_pilin_GFxxxE"/>
    <property type="match status" value="1"/>
</dbReference>
<evidence type="ECO:0000256" key="1">
    <source>
        <dbReference type="SAM" id="Phobius"/>
    </source>
</evidence>
<dbReference type="Gene3D" id="3.30.700.10">
    <property type="entry name" value="Glycoprotein, Type 4 Pilin"/>
    <property type="match status" value="1"/>
</dbReference>
<dbReference type="GO" id="GO:0043683">
    <property type="term" value="P:type IV pilus assembly"/>
    <property type="evidence" value="ECO:0007669"/>
    <property type="project" value="InterPro"/>
</dbReference>
<organism evidence="2 3">
    <name type="scientific">Ramlibacter ginsenosidimutans</name>
    <dbReference type="NCBI Taxonomy" id="502333"/>
    <lineage>
        <taxon>Bacteria</taxon>
        <taxon>Pseudomonadati</taxon>
        <taxon>Pseudomonadota</taxon>
        <taxon>Betaproteobacteria</taxon>
        <taxon>Burkholderiales</taxon>
        <taxon>Comamonadaceae</taxon>
        <taxon>Ramlibacter</taxon>
    </lineage>
</organism>
<dbReference type="EMBL" id="JAEPWM010000010">
    <property type="protein sequence ID" value="MBK6008465.1"/>
    <property type="molecule type" value="Genomic_DNA"/>
</dbReference>
<dbReference type="InterPro" id="IPR012902">
    <property type="entry name" value="N_methyl_site"/>
</dbReference>
<dbReference type="Pfam" id="PF07963">
    <property type="entry name" value="N_methyl"/>
    <property type="match status" value="1"/>
</dbReference>
<evidence type="ECO:0000313" key="2">
    <source>
        <dbReference type="EMBL" id="MBK6008465.1"/>
    </source>
</evidence>
<dbReference type="Pfam" id="PF16732">
    <property type="entry name" value="ComP_DUS"/>
    <property type="match status" value="1"/>
</dbReference>
<dbReference type="Proteomes" id="UP000630528">
    <property type="component" value="Unassembled WGS sequence"/>
</dbReference>
<feature type="transmembrane region" description="Helical" evidence="1">
    <location>
        <begin position="12"/>
        <end position="37"/>
    </location>
</feature>